<dbReference type="Proteomes" id="UP000316213">
    <property type="component" value="Unassembled WGS sequence"/>
</dbReference>
<feature type="domain" description="TadE-like" evidence="2">
    <location>
        <begin position="1"/>
        <end position="40"/>
    </location>
</feature>
<dbReference type="InterPro" id="IPR012495">
    <property type="entry name" value="TadE-like_dom"/>
</dbReference>
<evidence type="ECO:0000313" key="4">
    <source>
        <dbReference type="Proteomes" id="UP000316213"/>
    </source>
</evidence>
<proteinExistence type="predicted"/>
<name>A0A5C5ZZP9_9BACT</name>
<evidence type="ECO:0000313" key="3">
    <source>
        <dbReference type="EMBL" id="TWT91813.1"/>
    </source>
</evidence>
<keyword evidence="1" id="KW-0472">Membrane</keyword>
<keyword evidence="1" id="KW-0812">Transmembrane</keyword>
<dbReference type="EMBL" id="SJPM01000013">
    <property type="protein sequence ID" value="TWT91813.1"/>
    <property type="molecule type" value="Genomic_DNA"/>
</dbReference>
<sequence>MVEFAIVSNVLIITIFTCMEFARMNMARNLMQDAAYYAARVAIVPGATPAEAEAEGNRIMGAIFNQGFTVQCSPLSDDTEEVSVRVAVQLDEIALFTPMFLGGIELDTTAKMRTERYSGFYQQ</sequence>
<feature type="transmembrane region" description="Helical" evidence="1">
    <location>
        <begin position="6"/>
        <end position="22"/>
    </location>
</feature>
<dbReference type="AlphaFoldDB" id="A0A5C5ZZP9"/>
<protein>
    <submittedName>
        <fullName evidence="3">TadE-like protein</fullName>
    </submittedName>
</protein>
<keyword evidence="4" id="KW-1185">Reference proteome</keyword>
<organism evidence="3 4">
    <name type="scientific">Neorhodopirellula pilleata</name>
    <dbReference type="NCBI Taxonomy" id="2714738"/>
    <lineage>
        <taxon>Bacteria</taxon>
        <taxon>Pseudomonadati</taxon>
        <taxon>Planctomycetota</taxon>
        <taxon>Planctomycetia</taxon>
        <taxon>Pirellulales</taxon>
        <taxon>Pirellulaceae</taxon>
        <taxon>Neorhodopirellula</taxon>
    </lineage>
</organism>
<gene>
    <name evidence="3" type="ORF">Pla100_48510</name>
</gene>
<comment type="caution">
    <text evidence="3">The sequence shown here is derived from an EMBL/GenBank/DDBJ whole genome shotgun (WGS) entry which is preliminary data.</text>
</comment>
<evidence type="ECO:0000256" key="1">
    <source>
        <dbReference type="SAM" id="Phobius"/>
    </source>
</evidence>
<reference evidence="3 4" key="1">
    <citation type="submission" date="2019-02" db="EMBL/GenBank/DDBJ databases">
        <title>Deep-cultivation of Planctomycetes and their phenomic and genomic characterization uncovers novel biology.</title>
        <authorList>
            <person name="Wiegand S."/>
            <person name="Jogler M."/>
            <person name="Boedeker C."/>
            <person name="Pinto D."/>
            <person name="Vollmers J."/>
            <person name="Rivas-Marin E."/>
            <person name="Kohn T."/>
            <person name="Peeters S.H."/>
            <person name="Heuer A."/>
            <person name="Rast P."/>
            <person name="Oberbeckmann S."/>
            <person name="Bunk B."/>
            <person name="Jeske O."/>
            <person name="Meyerdierks A."/>
            <person name="Storesund J.E."/>
            <person name="Kallscheuer N."/>
            <person name="Luecker S."/>
            <person name="Lage O.M."/>
            <person name="Pohl T."/>
            <person name="Merkel B.J."/>
            <person name="Hornburger P."/>
            <person name="Mueller R.-W."/>
            <person name="Bruemmer F."/>
            <person name="Labrenz M."/>
            <person name="Spormann A.M."/>
            <person name="Op Den Camp H."/>
            <person name="Overmann J."/>
            <person name="Amann R."/>
            <person name="Jetten M.S.M."/>
            <person name="Mascher T."/>
            <person name="Medema M.H."/>
            <person name="Devos D.P."/>
            <person name="Kaster A.-K."/>
            <person name="Ovreas L."/>
            <person name="Rohde M."/>
            <person name="Galperin M.Y."/>
            <person name="Jogler C."/>
        </authorList>
    </citation>
    <scope>NUCLEOTIDE SEQUENCE [LARGE SCALE GENOMIC DNA]</scope>
    <source>
        <strain evidence="3 4">Pla100</strain>
    </source>
</reference>
<dbReference type="Pfam" id="PF07811">
    <property type="entry name" value="TadE"/>
    <property type="match status" value="1"/>
</dbReference>
<accession>A0A5C5ZZP9</accession>
<evidence type="ECO:0000259" key="2">
    <source>
        <dbReference type="Pfam" id="PF07811"/>
    </source>
</evidence>
<keyword evidence="1" id="KW-1133">Transmembrane helix</keyword>